<dbReference type="FunFam" id="3.40.50.10860:FF:000003">
    <property type="entry name" value="Glutamate dehydrogenase"/>
    <property type="match status" value="1"/>
</dbReference>
<keyword evidence="2 3" id="KW-0560">Oxidoreductase</keyword>
<dbReference type="AlphaFoldDB" id="A0A1F4U5B8"/>
<dbReference type="PANTHER" id="PTHR11606:SF13">
    <property type="entry name" value="GLUTAMATE DEHYDROGENASE 1, MITOCHONDRIAL"/>
    <property type="match status" value="1"/>
</dbReference>
<feature type="active site" description="Proton donor" evidence="4">
    <location>
        <position position="105"/>
    </location>
</feature>
<dbReference type="GO" id="GO:0000166">
    <property type="term" value="F:nucleotide binding"/>
    <property type="evidence" value="ECO:0007669"/>
    <property type="project" value="UniProtKB-KW"/>
</dbReference>
<dbReference type="Pfam" id="PF00208">
    <property type="entry name" value="ELFV_dehydrog"/>
    <property type="match status" value="1"/>
</dbReference>
<feature type="domain" description="Glutamate/phenylalanine/leucine/valine/L-tryptophan dehydrogenase C-terminal" evidence="8">
    <location>
        <begin position="182"/>
        <end position="412"/>
    </location>
</feature>
<feature type="binding site" evidence="5">
    <location>
        <position position="220"/>
    </location>
    <ligand>
        <name>NAD(+)</name>
        <dbReference type="ChEBI" id="CHEBI:57540"/>
    </ligand>
</feature>
<dbReference type="PIRSF" id="PIRSF000185">
    <property type="entry name" value="Glu_DH"/>
    <property type="match status" value="1"/>
</dbReference>
<dbReference type="PRINTS" id="PR00082">
    <property type="entry name" value="GLFDHDRGNASE"/>
</dbReference>
<dbReference type="Gene3D" id="3.40.50.10860">
    <property type="entry name" value="Leucine Dehydrogenase, chain A, domain 1"/>
    <property type="match status" value="1"/>
</dbReference>
<feature type="binding site" evidence="5">
    <location>
        <position position="69"/>
    </location>
    <ligand>
        <name>substrate</name>
    </ligand>
</feature>
<dbReference type="Gene3D" id="3.40.50.720">
    <property type="entry name" value="NAD(P)-binding Rossmann-like Domain"/>
    <property type="match status" value="1"/>
</dbReference>
<evidence type="ECO:0000313" key="9">
    <source>
        <dbReference type="EMBL" id="OGC40067.1"/>
    </source>
</evidence>
<dbReference type="GO" id="GO:0004352">
    <property type="term" value="F:glutamate dehydrogenase (NAD+) activity"/>
    <property type="evidence" value="ECO:0007669"/>
    <property type="project" value="TreeGrafter"/>
</dbReference>
<dbReference type="SUPFAM" id="SSF53223">
    <property type="entry name" value="Aminoacid dehydrogenase-like, N-terminal domain"/>
    <property type="match status" value="1"/>
</dbReference>
<proteinExistence type="inferred from homology"/>
<accession>A0A1F4U5B8</accession>
<name>A0A1F4U5B8_UNCW3</name>
<dbReference type="SMART" id="SM00839">
    <property type="entry name" value="ELFV_dehydrog"/>
    <property type="match status" value="1"/>
</dbReference>
<evidence type="ECO:0000256" key="3">
    <source>
        <dbReference type="PIRNR" id="PIRNR000185"/>
    </source>
</evidence>
<feature type="binding site" evidence="5">
    <location>
        <position position="189"/>
    </location>
    <ligand>
        <name>NAD(+)</name>
        <dbReference type="ChEBI" id="CHEBI:57540"/>
    </ligand>
</feature>
<evidence type="ECO:0000259" key="8">
    <source>
        <dbReference type="SMART" id="SM00839"/>
    </source>
</evidence>
<dbReference type="SUPFAM" id="SSF51735">
    <property type="entry name" value="NAD(P)-binding Rossmann-fold domains"/>
    <property type="match status" value="1"/>
</dbReference>
<dbReference type="InterPro" id="IPR006096">
    <property type="entry name" value="Glu/Leu/Phe/Val/Trp_DH_C"/>
</dbReference>
<keyword evidence="5" id="KW-0547">Nucleotide-binding</keyword>
<evidence type="ECO:0000256" key="7">
    <source>
        <dbReference type="RuleBase" id="RU004417"/>
    </source>
</evidence>
<dbReference type="InterPro" id="IPR036291">
    <property type="entry name" value="NAD(P)-bd_dom_sf"/>
</dbReference>
<dbReference type="EMBL" id="MEUM01000127">
    <property type="protein sequence ID" value="OGC40067.1"/>
    <property type="molecule type" value="Genomic_DNA"/>
</dbReference>
<reference evidence="9 10" key="1">
    <citation type="journal article" date="2016" name="Nat. Commun.">
        <title>Thousands of microbial genomes shed light on interconnected biogeochemical processes in an aquifer system.</title>
        <authorList>
            <person name="Anantharaman K."/>
            <person name="Brown C.T."/>
            <person name="Hug L.A."/>
            <person name="Sharon I."/>
            <person name="Castelle C.J."/>
            <person name="Probst A.J."/>
            <person name="Thomas B.C."/>
            <person name="Singh A."/>
            <person name="Wilkins M.J."/>
            <person name="Karaoz U."/>
            <person name="Brodie E.L."/>
            <person name="Williams K.H."/>
            <person name="Hubbard S.S."/>
            <person name="Banfield J.F."/>
        </authorList>
    </citation>
    <scope>NUCLEOTIDE SEQUENCE [LARGE SCALE GENOMIC DNA]</scope>
</reference>
<dbReference type="InterPro" id="IPR006097">
    <property type="entry name" value="Glu/Leu/Phe/Val/Trp_DH_dimer"/>
</dbReference>
<protein>
    <recommendedName>
        <fullName evidence="3">Glutamate dehydrogenase</fullName>
    </recommendedName>
</protein>
<dbReference type="InterPro" id="IPR046346">
    <property type="entry name" value="Aminoacid_DH-like_N_sf"/>
</dbReference>
<sequence>MAEFSVVEMAMRQIDRGAEALKLSENQIRLLKCSKRILRTTFPVEMDDGTIRLFTGFRCQYSDIRGPTKGGVRYHPNVSEEEVIALAAWMTWKCALVDLPYGGAKGGVICDPLKLSERELEHITRRFTAEIMPILGPDKDIPAPDVFTTSKTMAWMMDTFSMFAGYTEPAVVTGKPEVLGGSKGRKEATGRGVAIITREFYRAQGKKLDGCTVIIQGFGNVGSHAALFLSLMGAKIIAVSDQNTGLIDKNGLNIQELMNCTDRNRCLEPYIGATHTKPDDIFDVKADILIPAALENQIRKDNADSFQVGAIVEGANGPVTPDADEILEQKGIHVIPDILANAGGVIVSHYEWAQALSGLYWEETEVNEKLEKKLVSSFNEVWRRSQNLKIPLRTAAYVVAIARILEVYKYRGIFP</sequence>
<dbReference type="CDD" id="cd01076">
    <property type="entry name" value="NAD_bind_1_Glu_DH"/>
    <property type="match status" value="1"/>
</dbReference>
<evidence type="ECO:0000256" key="6">
    <source>
        <dbReference type="PIRSR" id="PIRSR000185-3"/>
    </source>
</evidence>
<gene>
    <name evidence="9" type="ORF">A2Y85_05780</name>
</gene>
<dbReference type="InterPro" id="IPR014362">
    <property type="entry name" value="Glu_DH"/>
</dbReference>
<dbReference type="Pfam" id="PF02812">
    <property type="entry name" value="ELFV_dehydrog_N"/>
    <property type="match status" value="1"/>
</dbReference>
<dbReference type="InterPro" id="IPR006095">
    <property type="entry name" value="Glu/Leu/Phe/Val/Trp_DH"/>
</dbReference>
<comment type="similarity">
    <text evidence="1 3 7">Belongs to the Glu/Leu/Phe/Val dehydrogenases family.</text>
</comment>
<dbReference type="PROSITE" id="PS00074">
    <property type="entry name" value="GLFV_DEHYDROGENASE"/>
    <property type="match status" value="1"/>
</dbReference>
<feature type="site" description="Important for catalysis" evidence="6">
    <location>
        <position position="145"/>
    </location>
</feature>
<dbReference type="PANTHER" id="PTHR11606">
    <property type="entry name" value="GLUTAMATE DEHYDROGENASE"/>
    <property type="match status" value="1"/>
</dbReference>
<feature type="binding site" evidence="5">
    <location>
        <position position="93"/>
    </location>
    <ligand>
        <name>substrate</name>
    </ligand>
</feature>
<feature type="binding site" evidence="5">
    <location>
        <position position="348"/>
    </location>
    <ligand>
        <name>substrate</name>
    </ligand>
</feature>
<dbReference type="Proteomes" id="UP000177025">
    <property type="component" value="Unassembled WGS sequence"/>
</dbReference>
<evidence type="ECO:0000256" key="5">
    <source>
        <dbReference type="PIRSR" id="PIRSR000185-2"/>
    </source>
</evidence>
<evidence type="ECO:0000256" key="4">
    <source>
        <dbReference type="PIRSR" id="PIRSR000185-1"/>
    </source>
</evidence>
<evidence type="ECO:0000313" key="10">
    <source>
        <dbReference type="Proteomes" id="UP000177025"/>
    </source>
</evidence>
<dbReference type="InterPro" id="IPR033524">
    <property type="entry name" value="Glu/Leu/Phe/Val_DH_AS"/>
</dbReference>
<dbReference type="InterPro" id="IPR033922">
    <property type="entry name" value="NAD_bind_Glu_DH"/>
</dbReference>
<dbReference type="GO" id="GO:0006538">
    <property type="term" value="P:L-glutamate catabolic process"/>
    <property type="evidence" value="ECO:0007669"/>
    <property type="project" value="TreeGrafter"/>
</dbReference>
<evidence type="ECO:0000256" key="2">
    <source>
        <dbReference type="ARBA" id="ARBA00023002"/>
    </source>
</evidence>
<organism evidence="9 10">
    <name type="scientific">candidate division WOR-3 bacterium RBG_13_43_14</name>
    <dbReference type="NCBI Taxonomy" id="1802590"/>
    <lineage>
        <taxon>Bacteria</taxon>
        <taxon>Bacteria division WOR-3</taxon>
    </lineage>
</organism>
<comment type="caution">
    <text evidence="9">The sequence shown here is derived from an EMBL/GenBank/DDBJ whole genome shotgun (WGS) entry which is preliminary data.</text>
</comment>
<keyword evidence="5" id="KW-0520">NAD</keyword>
<evidence type="ECO:0000256" key="1">
    <source>
        <dbReference type="ARBA" id="ARBA00006382"/>
    </source>
</evidence>